<name>A0A1M5MVF6_9GAMM</name>
<keyword evidence="1" id="KW-0812">Transmembrane</keyword>
<dbReference type="AlphaFoldDB" id="A0A1M5MVF6"/>
<feature type="transmembrane region" description="Helical" evidence="1">
    <location>
        <begin position="53"/>
        <end position="72"/>
    </location>
</feature>
<gene>
    <name evidence="3" type="ORF">SAMN04488068_1482</name>
</gene>
<dbReference type="EMBL" id="FQWZ01000003">
    <property type="protein sequence ID" value="SHG81167.1"/>
    <property type="molecule type" value="Genomic_DNA"/>
</dbReference>
<dbReference type="InterPro" id="IPR012171">
    <property type="entry name" value="Fatty_acid_desaturase"/>
</dbReference>
<dbReference type="GO" id="GO:0008610">
    <property type="term" value="P:lipid biosynthetic process"/>
    <property type="evidence" value="ECO:0007669"/>
    <property type="project" value="UniProtKB-ARBA"/>
</dbReference>
<dbReference type="GO" id="GO:0016020">
    <property type="term" value="C:membrane"/>
    <property type="evidence" value="ECO:0007669"/>
    <property type="project" value="TreeGrafter"/>
</dbReference>
<evidence type="ECO:0000313" key="3">
    <source>
        <dbReference type="EMBL" id="SHG81167.1"/>
    </source>
</evidence>
<dbReference type="Proteomes" id="UP000199758">
    <property type="component" value="Unassembled WGS sequence"/>
</dbReference>
<organism evidence="3 4">
    <name type="scientific">Hydrocarboniphaga daqingensis</name>
    <dbReference type="NCBI Taxonomy" id="490188"/>
    <lineage>
        <taxon>Bacteria</taxon>
        <taxon>Pseudomonadati</taxon>
        <taxon>Pseudomonadota</taxon>
        <taxon>Gammaproteobacteria</taxon>
        <taxon>Nevskiales</taxon>
        <taxon>Nevskiaceae</taxon>
        <taxon>Hydrocarboniphaga</taxon>
    </lineage>
</organism>
<feature type="domain" description="Fatty acid desaturase" evidence="2">
    <location>
        <begin position="90"/>
        <end position="366"/>
    </location>
</feature>
<evidence type="ECO:0000259" key="2">
    <source>
        <dbReference type="Pfam" id="PF00487"/>
    </source>
</evidence>
<feature type="transmembrane region" description="Helical" evidence="1">
    <location>
        <begin position="78"/>
        <end position="99"/>
    </location>
</feature>
<sequence>MTSTIRSAMPVDLTDAQIEEFGRELDAIRDEVFDSRGERDRRYILKVIRTQRLLAVTGRFVIYAGLFFLPAWGHPLAMWATSLSIIGLGTAMLGIAKILENMEIGHNVMHAQWDWMKDPNIQSNTWEWDTMGPSDRWMHSHNVVHHTWTNVLGKDLDVGYGIMRVTPMQKWHPAYLFQPITFVLLMLLFEEGVALHEQALDDHLHGRKTFAEVKPVLKHVARKAWRQIVKDYIAWPGAAALVAIPLSFYLPWSPWAVFGLVAGANAIANVMRNIWTFTIIFCGHFPGGAYNFTQQQVEGETRARWYLRQLLGSCNIEGGKLFHVLSGNLSHQIEHHLFPDMCSNRYPEVSPRVRALAARYGLPYNSASLTRQFGSTWLKNLRLAFPGGEHLDPVMARA</sequence>
<keyword evidence="1" id="KW-0472">Membrane</keyword>
<dbReference type="RefSeq" id="WP_072896080.1">
    <property type="nucleotide sequence ID" value="NZ_FQWZ01000003.1"/>
</dbReference>
<dbReference type="GO" id="GO:0016717">
    <property type="term" value="F:oxidoreductase activity, acting on paired donors, with oxidation of a pair of donors resulting in the reduction of molecular oxygen to two molecules of water"/>
    <property type="evidence" value="ECO:0007669"/>
    <property type="project" value="TreeGrafter"/>
</dbReference>
<dbReference type="CDD" id="cd03506">
    <property type="entry name" value="Delta6-FADS-like"/>
    <property type="match status" value="1"/>
</dbReference>
<dbReference type="PANTHER" id="PTHR19353:SF19">
    <property type="entry name" value="DELTA(5) FATTY ACID DESATURASE C-RELATED"/>
    <property type="match status" value="1"/>
</dbReference>
<dbReference type="PANTHER" id="PTHR19353">
    <property type="entry name" value="FATTY ACID DESATURASE 2"/>
    <property type="match status" value="1"/>
</dbReference>
<dbReference type="Pfam" id="PF00487">
    <property type="entry name" value="FA_desaturase"/>
    <property type="match status" value="1"/>
</dbReference>
<proteinExistence type="predicted"/>
<evidence type="ECO:0000256" key="1">
    <source>
        <dbReference type="SAM" id="Phobius"/>
    </source>
</evidence>
<dbReference type="OrthoDB" id="104711at2"/>
<reference evidence="3 4" key="1">
    <citation type="submission" date="2016-11" db="EMBL/GenBank/DDBJ databases">
        <authorList>
            <person name="Jaros S."/>
            <person name="Januszkiewicz K."/>
            <person name="Wedrychowicz H."/>
        </authorList>
    </citation>
    <scope>NUCLEOTIDE SEQUENCE [LARGE SCALE GENOMIC DNA]</scope>
    <source>
        <strain evidence="3 4">CGMCC 1.7049</strain>
    </source>
</reference>
<dbReference type="InterPro" id="IPR005804">
    <property type="entry name" value="FA_desaturase_dom"/>
</dbReference>
<keyword evidence="4" id="KW-1185">Reference proteome</keyword>
<feature type="transmembrane region" description="Helical" evidence="1">
    <location>
        <begin position="232"/>
        <end position="250"/>
    </location>
</feature>
<accession>A0A1M5MVF6</accession>
<protein>
    <submittedName>
        <fullName evidence="3">Linoleoyl-CoA desaturase</fullName>
    </submittedName>
</protein>
<keyword evidence="1" id="KW-1133">Transmembrane helix</keyword>
<dbReference type="STRING" id="490188.SAMN04488068_1482"/>
<evidence type="ECO:0000313" key="4">
    <source>
        <dbReference type="Proteomes" id="UP000199758"/>
    </source>
</evidence>